<dbReference type="RefSeq" id="WP_226791131.1">
    <property type="nucleotide sequence ID" value="NZ_CP084680.1"/>
</dbReference>
<accession>A0ABV0HSX1</accession>
<protein>
    <submittedName>
        <fullName evidence="3">DUF4906 domain-containing protein</fullName>
    </submittedName>
</protein>
<comment type="caution">
    <text evidence="3">The sequence shown here is derived from an EMBL/GenBank/DDBJ whole genome shotgun (WGS) entry which is preliminary data.</text>
</comment>
<evidence type="ECO:0000256" key="1">
    <source>
        <dbReference type="SAM" id="SignalP"/>
    </source>
</evidence>
<dbReference type="PROSITE" id="PS50222">
    <property type="entry name" value="EF_HAND_2"/>
    <property type="match status" value="1"/>
</dbReference>
<feature type="chain" id="PRO_5045688626" evidence="1">
    <location>
        <begin position="25"/>
        <end position="1109"/>
    </location>
</feature>
<evidence type="ECO:0000259" key="2">
    <source>
        <dbReference type="PROSITE" id="PS50222"/>
    </source>
</evidence>
<evidence type="ECO:0000313" key="4">
    <source>
        <dbReference type="Proteomes" id="UP001491715"/>
    </source>
</evidence>
<feature type="domain" description="EF-hand" evidence="2">
    <location>
        <begin position="719"/>
        <end position="754"/>
    </location>
</feature>
<gene>
    <name evidence="3" type="ORF">ABHZ06_04230</name>
</gene>
<organism evidence="3 4">
    <name type="scientific">Bacteroides humanifaecis</name>
    <dbReference type="NCBI Taxonomy" id="2792859"/>
    <lineage>
        <taxon>Bacteria</taxon>
        <taxon>Pseudomonadati</taxon>
        <taxon>Bacteroidota</taxon>
        <taxon>Bacteroidia</taxon>
        <taxon>Bacteroidales</taxon>
        <taxon>Bacteroidaceae</taxon>
        <taxon>Bacteroides</taxon>
    </lineage>
</organism>
<feature type="signal peptide" evidence="1">
    <location>
        <begin position="1"/>
        <end position="24"/>
    </location>
</feature>
<dbReference type="EMBL" id="JBDQBE010000003">
    <property type="protein sequence ID" value="MEO4937089.1"/>
    <property type="molecule type" value="Genomic_DNA"/>
</dbReference>
<keyword evidence="4" id="KW-1185">Reference proteome</keyword>
<dbReference type="PROSITE" id="PS00018">
    <property type="entry name" value="EF_HAND_1"/>
    <property type="match status" value="1"/>
</dbReference>
<proteinExistence type="predicted"/>
<dbReference type="InterPro" id="IPR018247">
    <property type="entry name" value="EF_Hand_1_Ca_BS"/>
</dbReference>
<dbReference type="PROSITE" id="PS51257">
    <property type="entry name" value="PROKAR_LIPOPROTEIN"/>
    <property type="match status" value="1"/>
</dbReference>
<dbReference type="Proteomes" id="UP001491715">
    <property type="component" value="Unassembled WGS sequence"/>
</dbReference>
<sequence>MMKKTVNHILVAGLLALLSLASCTDEFIEGNYLQGVDRDKRVEVRLPFGVGRGITTTITTRAAGGEIDYDSQLSGVMAFVYEAKSDNPEENELLAYHLFSNPSNKPLEGATGGWIADNDDPTCGEIKFYVPVGDVYIYLLGNAQSSFLNFFPGVSGGDALGTQAEFFEKATPKWNGNIHSVDGYLPLTGMVNNNTGLCHVNEQGQISYTDEEGKTHILLPDGKHDEDNSFVLKRLMSKITMNIREGKGVKFTARDYTVRHIPHYVSPTAQAWTEEERDRILVEDAKPVNFGLLDSLTFTIYLPENIRKVRSGVEITEYRQRDKVVKTADNKNTEETAPDDFHADNADNHKGHYKFEFAPKASTYIELTGWFENADKTVAADVRYYIHLGNFGKDLNHFSVERDHHYTYNVTINGVDDIVVEVEDENEKTPGAEGVVFKHEAFAHIDAHFDQVEMKFMRKDIENGVYLYTDTPFGVMGVMYYPKGTPDGGAEGKCVSVSSFGITKDVAQGYLAWLEFAREKTPDNYFYNGTKPDKESPYLLEYYHPDKVKSVFDALDEFYASKEDSAYYTCFVDENFYEKHPDPRITASVHLKDFINCKDRIFSLATDLKFSQDGKSAVSQSVYTLKQRSIACFYDMNDETLNKFGLESVEEQTAILYEPESDQREVWDGRKNTWQKLDGQVGNCNIHGMEWGLKTSPFLSGFILRKDGSLKESRPISGQADDPVIMLIRNRDLNGNGYLDEEELRWYVPAIGQLVGMWLGEPAMAKEAALWKASFDIYIGAEGKEITDNPVQGYTASTHGSYSTIWSELGGYISHTYLRHMISVRSLGSGVVSGRMDREVSSPYYKYDEASRTLEVFLADEAMRSFSYRELQPHNERDTQNRLYKKFQLAQEPMLMDTIAEFECTDPSHLRFDKDTPSKVTWTGTTLKLIEIDNAKRDKFTIAQDYHEAGDGVTPAGAWRLPNERELTLIQLAFNFFQDEDNLPFSPMVKPGDEDAVGDAYGWYNPLSLTCDLSDKRNHNFKHRLCAVFHCRTAYSYSRYYPGRHEYTPTGYILNYWKTDSEGELLKIRRVEMHMMRYYSDERGMVEEDKEERKKYGRAGVFCVRDVRY</sequence>
<evidence type="ECO:0000313" key="3">
    <source>
        <dbReference type="EMBL" id="MEO4937089.1"/>
    </source>
</evidence>
<reference evidence="3 4" key="1">
    <citation type="submission" date="2024-05" db="EMBL/GenBank/DDBJ databases">
        <title>Human gut microbiome strain richness.</title>
        <authorList>
            <person name="Chen-Liaw A."/>
        </authorList>
    </citation>
    <scope>NUCLEOTIDE SEQUENCE [LARGE SCALE GENOMIC DNA]</scope>
    <source>
        <strain evidence="3 4">1001271st1_B1_1001271B_150615</strain>
    </source>
</reference>
<dbReference type="InterPro" id="IPR002048">
    <property type="entry name" value="EF_hand_dom"/>
</dbReference>
<name>A0ABV0HSX1_9BACE</name>
<keyword evidence="1" id="KW-0732">Signal</keyword>